<organism evidence="2 3">
    <name type="scientific">Crucibulum laeve</name>
    <dbReference type="NCBI Taxonomy" id="68775"/>
    <lineage>
        <taxon>Eukaryota</taxon>
        <taxon>Fungi</taxon>
        <taxon>Dikarya</taxon>
        <taxon>Basidiomycota</taxon>
        <taxon>Agaricomycotina</taxon>
        <taxon>Agaricomycetes</taxon>
        <taxon>Agaricomycetidae</taxon>
        <taxon>Agaricales</taxon>
        <taxon>Agaricineae</taxon>
        <taxon>Nidulariaceae</taxon>
        <taxon>Crucibulum</taxon>
    </lineage>
</organism>
<dbReference type="AlphaFoldDB" id="A0A5C3MG16"/>
<keyword evidence="3" id="KW-1185">Reference proteome</keyword>
<keyword evidence="1" id="KW-0732">Signal</keyword>
<protein>
    <submittedName>
        <fullName evidence="2">Uncharacterized protein</fullName>
    </submittedName>
</protein>
<accession>A0A5C3MG16</accession>
<evidence type="ECO:0000313" key="3">
    <source>
        <dbReference type="Proteomes" id="UP000308652"/>
    </source>
</evidence>
<evidence type="ECO:0000313" key="2">
    <source>
        <dbReference type="EMBL" id="TFK44359.1"/>
    </source>
</evidence>
<evidence type="ECO:0000256" key="1">
    <source>
        <dbReference type="SAM" id="SignalP"/>
    </source>
</evidence>
<feature type="signal peptide" evidence="1">
    <location>
        <begin position="1"/>
        <end position="19"/>
    </location>
</feature>
<gene>
    <name evidence="2" type="ORF">BDQ12DRAFT_12529</name>
</gene>
<feature type="chain" id="PRO_5023143469" evidence="1">
    <location>
        <begin position="20"/>
        <end position="144"/>
    </location>
</feature>
<proteinExistence type="predicted"/>
<reference evidence="2 3" key="1">
    <citation type="journal article" date="2019" name="Nat. Ecol. Evol.">
        <title>Megaphylogeny resolves global patterns of mushroom evolution.</title>
        <authorList>
            <person name="Varga T."/>
            <person name="Krizsan K."/>
            <person name="Foldi C."/>
            <person name="Dima B."/>
            <person name="Sanchez-Garcia M."/>
            <person name="Sanchez-Ramirez S."/>
            <person name="Szollosi G.J."/>
            <person name="Szarkandi J.G."/>
            <person name="Papp V."/>
            <person name="Albert L."/>
            <person name="Andreopoulos W."/>
            <person name="Angelini C."/>
            <person name="Antonin V."/>
            <person name="Barry K.W."/>
            <person name="Bougher N.L."/>
            <person name="Buchanan P."/>
            <person name="Buyck B."/>
            <person name="Bense V."/>
            <person name="Catcheside P."/>
            <person name="Chovatia M."/>
            <person name="Cooper J."/>
            <person name="Damon W."/>
            <person name="Desjardin D."/>
            <person name="Finy P."/>
            <person name="Geml J."/>
            <person name="Haridas S."/>
            <person name="Hughes K."/>
            <person name="Justo A."/>
            <person name="Karasinski D."/>
            <person name="Kautmanova I."/>
            <person name="Kiss B."/>
            <person name="Kocsube S."/>
            <person name="Kotiranta H."/>
            <person name="LaButti K.M."/>
            <person name="Lechner B.E."/>
            <person name="Liimatainen K."/>
            <person name="Lipzen A."/>
            <person name="Lukacs Z."/>
            <person name="Mihaltcheva S."/>
            <person name="Morgado L.N."/>
            <person name="Niskanen T."/>
            <person name="Noordeloos M.E."/>
            <person name="Ohm R.A."/>
            <person name="Ortiz-Santana B."/>
            <person name="Ovrebo C."/>
            <person name="Racz N."/>
            <person name="Riley R."/>
            <person name="Savchenko A."/>
            <person name="Shiryaev A."/>
            <person name="Soop K."/>
            <person name="Spirin V."/>
            <person name="Szebenyi C."/>
            <person name="Tomsovsky M."/>
            <person name="Tulloss R.E."/>
            <person name="Uehling J."/>
            <person name="Grigoriev I.V."/>
            <person name="Vagvolgyi C."/>
            <person name="Papp T."/>
            <person name="Martin F.M."/>
            <person name="Miettinen O."/>
            <person name="Hibbett D.S."/>
            <person name="Nagy L.G."/>
        </authorList>
    </citation>
    <scope>NUCLEOTIDE SEQUENCE [LARGE SCALE GENOMIC DNA]</scope>
    <source>
        <strain evidence="2 3">CBS 166.37</strain>
    </source>
</reference>
<sequence length="144" mass="15507">MWGIGASEVLCGMRRMCASLCVVCINLRGQCAGSGYVVCARAIMVMVNVLHRSTVLPLPTCDGQTSRRLLCSVFSNPCLHLHLLSIHFLNLRPAISRPVIPSPSSILQHTPTTFYPTFCIPQAGAVDPSPSLHCPFSLSNDVAS</sequence>
<name>A0A5C3MG16_9AGAR</name>
<dbReference type="EMBL" id="ML213590">
    <property type="protein sequence ID" value="TFK44359.1"/>
    <property type="molecule type" value="Genomic_DNA"/>
</dbReference>
<dbReference type="Proteomes" id="UP000308652">
    <property type="component" value="Unassembled WGS sequence"/>
</dbReference>